<proteinExistence type="predicted"/>
<accession>A0A8K0H8C3</accession>
<dbReference type="PANTHER" id="PTHR39741">
    <property type="entry name" value="F-BOX DOMAIN CONTAINING PROTEIN, EXPRESSED"/>
    <property type="match status" value="1"/>
</dbReference>
<organism evidence="1 2">
    <name type="scientific">Rhamnella rubrinervis</name>
    <dbReference type="NCBI Taxonomy" id="2594499"/>
    <lineage>
        <taxon>Eukaryota</taxon>
        <taxon>Viridiplantae</taxon>
        <taxon>Streptophyta</taxon>
        <taxon>Embryophyta</taxon>
        <taxon>Tracheophyta</taxon>
        <taxon>Spermatophyta</taxon>
        <taxon>Magnoliopsida</taxon>
        <taxon>eudicotyledons</taxon>
        <taxon>Gunneridae</taxon>
        <taxon>Pentapetalae</taxon>
        <taxon>rosids</taxon>
        <taxon>fabids</taxon>
        <taxon>Rosales</taxon>
        <taxon>Rhamnaceae</taxon>
        <taxon>rhamnoid group</taxon>
        <taxon>Rhamneae</taxon>
        <taxon>Rhamnella</taxon>
    </lineage>
</organism>
<sequence length="174" mass="19307">MVGSKENVDLASYYNRDMDPVKQFNRILSSCLEEQLQDNFSELQSVLKDFVKGRSVYPHSTTEPVKDLSTLETTQFQCSSDCNETGKLQKFELPKPVLYVGGYLLAVLLGRVQTQEIDGLYYICIAHVKVVGRPASLTFDVEMVDQFGPCDLRILGAGARKVAVTPPPLGSLKV</sequence>
<dbReference type="InterPro" id="IPR055336">
    <property type="entry name" value="At4g00755-like"/>
</dbReference>
<dbReference type="EMBL" id="VOIH02000004">
    <property type="protein sequence ID" value="KAF3447797.1"/>
    <property type="molecule type" value="Genomic_DNA"/>
</dbReference>
<dbReference type="AlphaFoldDB" id="A0A8K0H8C3"/>
<evidence type="ECO:0000313" key="2">
    <source>
        <dbReference type="Proteomes" id="UP000796880"/>
    </source>
</evidence>
<dbReference type="OrthoDB" id="1738828at2759"/>
<gene>
    <name evidence="1" type="ORF">FNV43_RR08501</name>
</gene>
<protein>
    <submittedName>
        <fullName evidence="1">Uncharacterized protein</fullName>
    </submittedName>
</protein>
<dbReference type="Proteomes" id="UP000796880">
    <property type="component" value="Unassembled WGS sequence"/>
</dbReference>
<reference evidence="1" key="1">
    <citation type="submission" date="2020-03" db="EMBL/GenBank/DDBJ databases">
        <title>A high-quality chromosome-level genome assembly of a woody plant with both climbing and erect habits, Rhamnella rubrinervis.</title>
        <authorList>
            <person name="Lu Z."/>
            <person name="Yang Y."/>
            <person name="Zhu X."/>
            <person name="Sun Y."/>
        </authorList>
    </citation>
    <scope>NUCLEOTIDE SEQUENCE</scope>
    <source>
        <strain evidence="1">BYM</strain>
        <tissue evidence="1">Leaf</tissue>
    </source>
</reference>
<keyword evidence="2" id="KW-1185">Reference proteome</keyword>
<comment type="caution">
    <text evidence="1">The sequence shown here is derived from an EMBL/GenBank/DDBJ whole genome shotgun (WGS) entry which is preliminary data.</text>
</comment>
<dbReference type="PANTHER" id="PTHR39741:SF2">
    <property type="entry name" value="F-BOX DOMAIN-CONTAINING PROTEIN"/>
    <property type="match status" value="1"/>
</dbReference>
<name>A0A8K0H8C3_9ROSA</name>
<evidence type="ECO:0000313" key="1">
    <source>
        <dbReference type="EMBL" id="KAF3447797.1"/>
    </source>
</evidence>